<evidence type="ECO:0000256" key="5">
    <source>
        <dbReference type="SAM" id="SignalP"/>
    </source>
</evidence>
<feature type="domain" description="UBX" evidence="6">
    <location>
        <begin position="571"/>
        <end position="684"/>
    </location>
</feature>
<evidence type="ECO:0000313" key="7">
    <source>
        <dbReference type="EMBL" id="KAK6935334.1"/>
    </source>
</evidence>
<protein>
    <submittedName>
        <fullName evidence="7">UBX domain</fullName>
    </submittedName>
</protein>
<dbReference type="EMBL" id="JBAMMX010000008">
    <property type="protein sequence ID" value="KAK6935334.1"/>
    <property type="molecule type" value="Genomic_DNA"/>
</dbReference>
<comment type="caution">
    <text evidence="7">The sequence shown here is derived from an EMBL/GenBank/DDBJ whole genome shotgun (WGS) entry which is preliminary data.</text>
</comment>
<evidence type="ECO:0000256" key="4">
    <source>
        <dbReference type="SAM" id="Phobius"/>
    </source>
</evidence>
<dbReference type="Gene3D" id="3.10.20.90">
    <property type="entry name" value="Phosphatidylinositol 3-kinase Catalytic Subunit, Chain A, domain 1"/>
    <property type="match status" value="1"/>
</dbReference>
<feature type="region of interest" description="Disordered" evidence="3">
    <location>
        <begin position="298"/>
        <end position="319"/>
    </location>
</feature>
<dbReference type="GO" id="GO:0043130">
    <property type="term" value="F:ubiquitin binding"/>
    <property type="evidence" value="ECO:0007669"/>
    <property type="project" value="TreeGrafter"/>
</dbReference>
<organism evidence="7 8">
    <name type="scientific">Dillenia turbinata</name>
    <dbReference type="NCBI Taxonomy" id="194707"/>
    <lineage>
        <taxon>Eukaryota</taxon>
        <taxon>Viridiplantae</taxon>
        <taxon>Streptophyta</taxon>
        <taxon>Embryophyta</taxon>
        <taxon>Tracheophyta</taxon>
        <taxon>Spermatophyta</taxon>
        <taxon>Magnoliopsida</taxon>
        <taxon>eudicotyledons</taxon>
        <taxon>Gunneridae</taxon>
        <taxon>Pentapetalae</taxon>
        <taxon>Dilleniales</taxon>
        <taxon>Dilleniaceae</taxon>
        <taxon>Dillenia</taxon>
    </lineage>
</organism>
<evidence type="ECO:0000313" key="8">
    <source>
        <dbReference type="Proteomes" id="UP001370490"/>
    </source>
</evidence>
<keyword evidence="1" id="KW-0833">Ubl conjugation pathway</keyword>
<dbReference type="InterPro" id="IPR029071">
    <property type="entry name" value="Ubiquitin-like_domsf"/>
</dbReference>
<keyword evidence="4" id="KW-0472">Membrane</keyword>
<feature type="transmembrane region" description="Helical" evidence="4">
    <location>
        <begin position="612"/>
        <end position="637"/>
    </location>
</feature>
<dbReference type="PANTHER" id="PTHR23322">
    <property type="entry name" value="FAS-ASSOCIATED PROTEIN"/>
    <property type="match status" value="1"/>
</dbReference>
<proteinExistence type="predicted"/>
<keyword evidence="2" id="KW-0175">Coiled coil</keyword>
<name>A0AAN8VKG2_9MAGN</name>
<keyword evidence="5" id="KW-0732">Signal</keyword>
<dbReference type="SUPFAM" id="SSF54236">
    <property type="entry name" value="Ubiquitin-like"/>
    <property type="match status" value="2"/>
</dbReference>
<dbReference type="PROSITE" id="PS50033">
    <property type="entry name" value="UBX"/>
    <property type="match status" value="1"/>
</dbReference>
<dbReference type="Proteomes" id="UP001370490">
    <property type="component" value="Unassembled WGS sequence"/>
</dbReference>
<dbReference type="PANTHER" id="PTHR23322:SF93">
    <property type="entry name" value="UBX DOMAIN-CONTAINING PROTEIN 8"/>
    <property type="match status" value="1"/>
</dbReference>
<evidence type="ECO:0000256" key="2">
    <source>
        <dbReference type="SAM" id="Coils"/>
    </source>
</evidence>
<accession>A0AAN8VKG2</accession>
<sequence length="689" mass="75889">MVVGAATTGLLVVHLLCLVSKKPRSTPHNLTLAKAEPQLLTKLHLCWSWKLTPMTSSSEDVKGCLDVSKEPLLGAKALPKGKVSMISNAIHLLAGDQEHDGDLNEAVNAHFSEGDRNIMRETSTAAPRADFMDVDEPRPIRSLGNPLSLFSAGRNPFSLLDPNFGRSLLDNSFDIMSREPFVSHPREVREVPIELKDGNQSSRRLGNVPIIEDVTGSAQDHGTEIRGTVVMDDEDDDNAEDGASIGHAVEKKDHIVGDSSHNRQTVPSAPRVDNLPDYSNDIEEEMIQAAIEASKWEAEGGHANEHEASDQGPPRQSQLEDAELAHAVSLSLKTAVEEKALHELEGKSIEDLDEVKSLDNPAASNGRQGYGSFEKGTSSVQDDAEDVEEQPLVRHRSRRMASGSLGSTKEVGVVEVSPPSGPQHHTIVSHPQQNGNAFPSEEWGGISSEEHDEAVMLEAAMFGGIPEGNDFHFPYAPHQFMRGSYPRPAPRPPSPSLTAQRLIREQQDDEYLASLQADREKELKAIEEAEAHRLEEQAAKEAALAEERRREEVERQLAAKEASLPQEPAVDDENAVTLLVRMPDGSRRGRRFLKSDRLQVQLVKTSVFKCPLISAIVLCLISFVDLIVHIFSLQYLFDYIDVGRALKPGAFRLVRPYPRRAFSDGESELSLNELGLTNKQEALYLELKD</sequence>
<keyword evidence="4" id="KW-1133">Transmembrane helix</keyword>
<keyword evidence="4" id="KW-0812">Transmembrane</keyword>
<feature type="region of interest" description="Disordered" evidence="3">
    <location>
        <begin position="416"/>
        <end position="435"/>
    </location>
</feature>
<dbReference type="InterPro" id="IPR001012">
    <property type="entry name" value="UBX_dom"/>
</dbReference>
<dbReference type="InterPro" id="IPR050730">
    <property type="entry name" value="UBX_domain-protein"/>
</dbReference>
<feature type="region of interest" description="Disordered" evidence="3">
    <location>
        <begin position="352"/>
        <end position="411"/>
    </location>
</feature>
<feature type="coiled-coil region" evidence="2">
    <location>
        <begin position="512"/>
        <end position="563"/>
    </location>
</feature>
<dbReference type="Pfam" id="PF00789">
    <property type="entry name" value="UBX"/>
    <property type="match status" value="1"/>
</dbReference>
<feature type="compositionally biased region" description="Basic and acidic residues" evidence="3">
    <location>
        <begin position="298"/>
        <end position="309"/>
    </location>
</feature>
<feature type="chain" id="PRO_5042989881" evidence="5">
    <location>
        <begin position="26"/>
        <end position="689"/>
    </location>
</feature>
<dbReference type="CDD" id="cd01767">
    <property type="entry name" value="UBX"/>
    <property type="match status" value="1"/>
</dbReference>
<gene>
    <name evidence="7" type="ORF">RJ641_035489</name>
</gene>
<dbReference type="AlphaFoldDB" id="A0AAN8VKG2"/>
<keyword evidence="8" id="KW-1185">Reference proteome</keyword>
<feature type="signal peptide" evidence="5">
    <location>
        <begin position="1"/>
        <end position="25"/>
    </location>
</feature>
<evidence type="ECO:0000256" key="3">
    <source>
        <dbReference type="SAM" id="MobiDB-lite"/>
    </source>
</evidence>
<reference evidence="7 8" key="1">
    <citation type="submission" date="2023-12" db="EMBL/GenBank/DDBJ databases">
        <title>A high-quality genome assembly for Dillenia turbinata (Dilleniales).</title>
        <authorList>
            <person name="Chanderbali A."/>
        </authorList>
    </citation>
    <scope>NUCLEOTIDE SEQUENCE [LARGE SCALE GENOMIC DNA]</scope>
    <source>
        <strain evidence="7">LSX21</strain>
        <tissue evidence="7">Leaf</tissue>
    </source>
</reference>
<dbReference type="SMART" id="SM00726">
    <property type="entry name" value="UIM"/>
    <property type="match status" value="2"/>
</dbReference>
<dbReference type="InterPro" id="IPR003903">
    <property type="entry name" value="UIM_dom"/>
</dbReference>
<evidence type="ECO:0000259" key="6">
    <source>
        <dbReference type="PROSITE" id="PS50033"/>
    </source>
</evidence>
<feature type="region of interest" description="Disordered" evidence="3">
    <location>
        <begin position="248"/>
        <end position="277"/>
    </location>
</feature>
<evidence type="ECO:0000256" key="1">
    <source>
        <dbReference type="ARBA" id="ARBA00022786"/>
    </source>
</evidence>